<dbReference type="Proteomes" id="UP000192366">
    <property type="component" value="Unassembled WGS sequence"/>
</dbReference>
<evidence type="ECO:0000313" key="3">
    <source>
        <dbReference type="EMBL" id="ORA02245.1"/>
    </source>
</evidence>
<feature type="compositionally biased region" description="Basic and acidic residues" evidence="1">
    <location>
        <begin position="54"/>
        <end position="66"/>
    </location>
</feature>
<evidence type="ECO:0000256" key="2">
    <source>
        <dbReference type="SAM" id="Phobius"/>
    </source>
</evidence>
<keyword evidence="2" id="KW-1133">Transmembrane helix</keyword>
<dbReference type="EMBL" id="MVHJ01000032">
    <property type="protein sequence ID" value="ORA02245.1"/>
    <property type="molecule type" value="Genomic_DNA"/>
</dbReference>
<feature type="non-terminal residue" evidence="3">
    <location>
        <position position="1"/>
    </location>
</feature>
<protein>
    <submittedName>
        <fullName evidence="3">Uncharacterized protein</fullName>
    </submittedName>
</protein>
<feature type="compositionally biased region" description="Gly residues" evidence="1">
    <location>
        <begin position="83"/>
        <end position="112"/>
    </location>
</feature>
<name>A0A1W9YQA4_MYCBA</name>
<comment type="caution">
    <text evidence="3">The sequence shown here is derived from an EMBL/GenBank/DDBJ whole genome shotgun (WGS) entry which is preliminary data.</text>
</comment>
<evidence type="ECO:0000256" key="1">
    <source>
        <dbReference type="SAM" id="MobiDB-lite"/>
    </source>
</evidence>
<sequence length="121" mass="11968">PPPPPPAERVERDRGSRVSQIAAWVGIVAGTVFVVAVIFFSGFVLGKSAGGGGDRQHGGPRHEIEMLQRGGPPMGPPHIFFPGGPGGGPGGPAGPGGPGFERGPAAGQGEGPAPGPTTIPR</sequence>
<accession>A0A1W9YQA4</accession>
<dbReference type="RefSeq" id="WP_083061547.1">
    <property type="nucleotide sequence ID" value="NZ_MVHJ01000032.1"/>
</dbReference>
<reference evidence="3 4" key="1">
    <citation type="submission" date="2017-02" db="EMBL/GenBank/DDBJ databases">
        <title>The new phylogeny of genus Mycobacterium.</title>
        <authorList>
            <person name="Tortoli E."/>
            <person name="Trovato A."/>
            <person name="Cirillo D.M."/>
        </authorList>
    </citation>
    <scope>NUCLEOTIDE SEQUENCE [LARGE SCALE GENOMIC DNA]</scope>
    <source>
        <strain evidence="3 4">DSM 45578</strain>
    </source>
</reference>
<gene>
    <name evidence="3" type="ORF">BST17_24485</name>
</gene>
<feature type="region of interest" description="Disordered" evidence="1">
    <location>
        <begin position="47"/>
        <end position="121"/>
    </location>
</feature>
<evidence type="ECO:0000313" key="4">
    <source>
        <dbReference type="Proteomes" id="UP000192366"/>
    </source>
</evidence>
<keyword evidence="2" id="KW-0812">Transmembrane</keyword>
<proteinExistence type="predicted"/>
<organism evidence="3 4">
    <name type="scientific">Mycolicibacterium bacteremicum</name>
    <name type="common">Mycobacterium bacteremicum</name>
    <dbReference type="NCBI Taxonomy" id="564198"/>
    <lineage>
        <taxon>Bacteria</taxon>
        <taxon>Bacillati</taxon>
        <taxon>Actinomycetota</taxon>
        <taxon>Actinomycetes</taxon>
        <taxon>Mycobacteriales</taxon>
        <taxon>Mycobacteriaceae</taxon>
        <taxon>Mycolicibacterium</taxon>
    </lineage>
</organism>
<keyword evidence="4" id="KW-1185">Reference proteome</keyword>
<feature type="transmembrane region" description="Helical" evidence="2">
    <location>
        <begin position="21"/>
        <end position="45"/>
    </location>
</feature>
<dbReference type="OrthoDB" id="4764860at2"/>
<keyword evidence="2" id="KW-0472">Membrane</keyword>
<dbReference type="AlphaFoldDB" id="A0A1W9YQA4"/>